<dbReference type="SUPFAM" id="SSF63829">
    <property type="entry name" value="Calcium-dependent phosphotriesterase"/>
    <property type="match status" value="1"/>
</dbReference>
<evidence type="ECO:0000259" key="3">
    <source>
        <dbReference type="Pfam" id="PF08450"/>
    </source>
</evidence>
<accession>W7ML09</accession>
<sequence>MSTKRGTSTTKGRDDSGRQGTSKTQKSSILTPTTMAIGVLAIGVMIPYSLGLFGEAQAKPTAIDPAKLPATAQIIDQKSFNVLEHVPPPKEANATTRFLWPGVTYESLTERPFHVYDAEFLNIIGGNPTLTLLATSEKDPIFHEAVVWNPPTEEVFFVQNAGDPDAGTGLAKSSVIQKISLAEAEALKNGSHTESQVKITVVDSDPQVINPNGGTNYKGQIIFAGEGQGDEIPSALYLMNPEAPYNTTRLVNNFFGRQFNSLNDVSVNPRNGDIYFTDTMYGYWQYFRPVPGLQNQVYRFDPDTGALTVVADGFVAPNGLTFSPDGLHAYVTDTGISNGLFGQNYTRPASIYRFDVQNDGTWDNRKTFAFTAARLPDGIHCDSKGNVYAGCGDGVHVWNQSGKLIGKIYTGINAANFQFAGKGRMVIMGRTKLFYATIAASGAPLS</sequence>
<dbReference type="AlphaFoldDB" id="W7ML09"/>
<evidence type="ECO:0000256" key="2">
    <source>
        <dbReference type="SAM" id="Phobius"/>
    </source>
</evidence>
<dbReference type="InterPro" id="IPR052988">
    <property type="entry name" value="Oryzine_lactonohydrolase"/>
</dbReference>
<dbReference type="GeneID" id="30068487"/>
<protein>
    <submittedName>
        <fullName evidence="4">Gluconolactonase</fullName>
    </submittedName>
</protein>
<dbReference type="EMBL" id="DS022256">
    <property type="protein sequence ID" value="EWG52128.1"/>
    <property type="molecule type" value="Genomic_DNA"/>
</dbReference>
<feature type="compositionally biased region" description="Polar residues" evidence="1">
    <location>
        <begin position="18"/>
        <end position="28"/>
    </location>
</feature>
<dbReference type="PANTHER" id="PTHR47064">
    <property type="entry name" value="PUTATIVE (AFU_ORTHOLOGUE AFUA_1G08990)-RELATED"/>
    <property type="match status" value="1"/>
</dbReference>
<dbReference type="OrthoDB" id="423498at2759"/>
<evidence type="ECO:0000313" key="4">
    <source>
        <dbReference type="EMBL" id="EWG52128.1"/>
    </source>
</evidence>
<evidence type="ECO:0000313" key="5">
    <source>
        <dbReference type="Proteomes" id="UP000009096"/>
    </source>
</evidence>
<dbReference type="Proteomes" id="UP000009096">
    <property type="component" value="Chromosome 11"/>
</dbReference>
<reference evidence="4 5" key="1">
    <citation type="journal article" date="2010" name="Nature">
        <title>Comparative genomics reveals mobile pathogenicity chromosomes in Fusarium.</title>
        <authorList>
            <person name="Ma L.J."/>
            <person name="van der Does H.C."/>
            <person name="Borkovich K.A."/>
            <person name="Coleman J.J."/>
            <person name="Daboussi M.J."/>
            <person name="Di Pietro A."/>
            <person name="Dufresne M."/>
            <person name="Freitag M."/>
            <person name="Grabherr M."/>
            <person name="Henrissat B."/>
            <person name="Houterman P.M."/>
            <person name="Kang S."/>
            <person name="Shim W.B."/>
            <person name="Woloshuk C."/>
            <person name="Xie X."/>
            <person name="Xu J.R."/>
            <person name="Antoniw J."/>
            <person name="Baker S.E."/>
            <person name="Bluhm B.H."/>
            <person name="Breakspear A."/>
            <person name="Brown D.W."/>
            <person name="Butchko R.A."/>
            <person name="Chapman S."/>
            <person name="Coulson R."/>
            <person name="Coutinho P.M."/>
            <person name="Danchin E.G."/>
            <person name="Diener A."/>
            <person name="Gale L.R."/>
            <person name="Gardiner D.M."/>
            <person name="Goff S."/>
            <person name="Hammond-Kosack K.E."/>
            <person name="Hilburn K."/>
            <person name="Hua-Van A."/>
            <person name="Jonkers W."/>
            <person name="Kazan K."/>
            <person name="Kodira C.D."/>
            <person name="Koehrsen M."/>
            <person name="Kumar L."/>
            <person name="Lee Y.H."/>
            <person name="Li L."/>
            <person name="Manners J.M."/>
            <person name="Miranda-Saavedra D."/>
            <person name="Mukherjee M."/>
            <person name="Park G."/>
            <person name="Park J."/>
            <person name="Park S.Y."/>
            <person name="Proctor R.H."/>
            <person name="Regev A."/>
            <person name="Ruiz-Roldan M.C."/>
            <person name="Sain D."/>
            <person name="Sakthikumar S."/>
            <person name="Sykes S."/>
            <person name="Schwartz D.C."/>
            <person name="Turgeon B.G."/>
            <person name="Wapinski I."/>
            <person name="Yoder O."/>
            <person name="Young S."/>
            <person name="Zeng Q."/>
            <person name="Zhou S."/>
            <person name="Galagan J."/>
            <person name="Cuomo C.A."/>
            <person name="Kistler H.C."/>
            <person name="Rep M."/>
        </authorList>
    </citation>
    <scope>NUCLEOTIDE SEQUENCE [LARGE SCALE GENOMIC DNA]</scope>
    <source>
        <strain evidence="5">M3125 / FGSC 7600</strain>
    </source>
</reference>
<dbReference type="EMBL" id="CM000588">
    <property type="protein sequence ID" value="EWG52128.1"/>
    <property type="molecule type" value="Genomic_DNA"/>
</dbReference>
<feature type="region of interest" description="Disordered" evidence="1">
    <location>
        <begin position="1"/>
        <end position="28"/>
    </location>
</feature>
<dbReference type="RefSeq" id="XP_018758319.1">
    <property type="nucleotide sequence ID" value="XM_018900103.1"/>
</dbReference>
<feature type="transmembrane region" description="Helical" evidence="2">
    <location>
        <begin position="29"/>
        <end position="50"/>
    </location>
</feature>
<dbReference type="InterPro" id="IPR013658">
    <property type="entry name" value="SGL"/>
</dbReference>
<dbReference type="STRING" id="334819.W7ML09"/>
<organism evidence="4 5">
    <name type="scientific">Gibberella moniliformis (strain M3125 / FGSC 7600)</name>
    <name type="common">Maize ear and stalk rot fungus</name>
    <name type="synonym">Fusarium verticillioides</name>
    <dbReference type="NCBI Taxonomy" id="334819"/>
    <lineage>
        <taxon>Eukaryota</taxon>
        <taxon>Fungi</taxon>
        <taxon>Dikarya</taxon>
        <taxon>Ascomycota</taxon>
        <taxon>Pezizomycotina</taxon>
        <taxon>Sordariomycetes</taxon>
        <taxon>Hypocreomycetidae</taxon>
        <taxon>Hypocreales</taxon>
        <taxon>Nectriaceae</taxon>
        <taxon>Fusarium</taxon>
        <taxon>Fusarium fujikuroi species complex</taxon>
    </lineage>
</organism>
<dbReference type="VEuPathDB" id="FungiDB:FVEG_10940"/>
<keyword evidence="5" id="KW-1185">Reference proteome</keyword>
<name>W7ML09_GIBM7</name>
<dbReference type="PANTHER" id="PTHR47064:SF2">
    <property type="entry name" value="SMP-30_GLUCONOLACTONASE_LRE-LIKE REGION DOMAIN-CONTAINING PROTEIN-RELATED"/>
    <property type="match status" value="1"/>
</dbReference>
<dbReference type="eggNOG" id="ENOG502QW39">
    <property type="taxonomic scope" value="Eukaryota"/>
</dbReference>
<gene>
    <name evidence="4" type="ORF">FVEG_10940</name>
</gene>
<dbReference type="KEGG" id="fvr:FVEG_10940"/>
<evidence type="ECO:0000256" key="1">
    <source>
        <dbReference type="SAM" id="MobiDB-lite"/>
    </source>
</evidence>
<feature type="domain" description="SMP-30/Gluconolactonase/LRE-like region" evidence="3">
    <location>
        <begin position="248"/>
        <end position="423"/>
    </location>
</feature>
<keyword evidence="2" id="KW-1133">Transmembrane helix</keyword>
<keyword evidence="2" id="KW-0472">Membrane</keyword>
<dbReference type="Gene3D" id="2.120.10.30">
    <property type="entry name" value="TolB, C-terminal domain"/>
    <property type="match status" value="1"/>
</dbReference>
<feature type="compositionally biased region" description="Polar residues" evidence="1">
    <location>
        <begin position="1"/>
        <end position="10"/>
    </location>
</feature>
<dbReference type="Pfam" id="PF08450">
    <property type="entry name" value="SGL"/>
    <property type="match status" value="1"/>
</dbReference>
<proteinExistence type="predicted"/>
<keyword evidence="2" id="KW-0812">Transmembrane</keyword>
<dbReference type="InterPro" id="IPR011042">
    <property type="entry name" value="6-blade_b-propeller_TolB-like"/>
</dbReference>